<keyword evidence="4" id="KW-0808">Transferase</keyword>
<evidence type="ECO:0000313" key="12">
    <source>
        <dbReference type="Proteomes" id="UP000007110"/>
    </source>
</evidence>
<name>A0A7M7GI78_STRPU</name>
<evidence type="ECO:0000313" key="11">
    <source>
        <dbReference type="EnsemblMetazoa" id="XP_003728877"/>
    </source>
</evidence>
<dbReference type="GO" id="GO:0000139">
    <property type="term" value="C:Golgi membrane"/>
    <property type="evidence" value="ECO:0000318"/>
    <property type="project" value="GO_Central"/>
</dbReference>
<dbReference type="GO" id="GO:0016757">
    <property type="term" value="F:glycosyltransferase activity"/>
    <property type="evidence" value="ECO:0000318"/>
    <property type="project" value="GO_Central"/>
</dbReference>
<reference evidence="11" key="2">
    <citation type="submission" date="2021-01" db="UniProtKB">
        <authorList>
            <consortium name="EnsemblMetazoa"/>
        </authorList>
    </citation>
    <scope>IDENTIFICATION</scope>
</reference>
<feature type="transmembrane region" description="Helical" evidence="10">
    <location>
        <begin position="12"/>
        <end position="32"/>
    </location>
</feature>
<dbReference type="AlphaFoldDB" id="A0A7M7GI78"/>
<evidence type="ECO:0000256" key="6">
    <source>
        <dbReference type="ARBA" id="ARBA00022968"/>
    </source>
</evidence>
<keyword evidence="6 10" id="KW-0735">Signal-anchor</keyword>
<accession>A0A7M7GI78</accession>
<dbReference type="InterPro" id="IPR002659">
    <property type="entry name" value="Glyco_trans_31"/>
</dbReference>
<dbReference type="Proteomes" id="UP000007110">
    <property type="component" value="Unassembled WGS sequence"/>
</dbReference>
<dbReference type="OrthoDB" id="115198at2759"/>
<sequence>MAMVHTCFRFGRRLTIVIVFAVAFIITLNNIITYQPVDDYRRENSRDYNSGSNATEPQRQSFPNLARKSQWFRYYLTDQQIAVQNWKLSPDPHNFHYLHNPLGMCSNAQGPSEILLVIFVNSSPGNAGKRAYIRNTFGSYYAWPSQGEGQSAMRIVFLLGAVRDNKLQADINFESDFYKDIVQESFIDDYLNLTRKTIMGMKWVTHFCRRASYTMKVDDDIIINAPLVYNILQTASPTKFTLGTVLFATPVRSPRGLYGKFLTPESLYPDKVYPPYFNGHAYLLSTDVVENIYRVSLETDLFPWSDVFVGMCLKKLGIRLRHSSRFLSGGFPMATKTELAENDNALDEIREYVSVFHFTVPIMNQLWEIWTREL</sequence>
<dbReference type="GO" id="GO:0006493">
    <property type="term" value="P:protein O-linked glycosylation"/>
    <property type="evidence" value="ECO:0000318"/>
    <property type="project" value="GO_Central"/>
</dbReference>
<protein>
    <recommendedName>
        <fullName evidence="10">Hexosyltransferase</fullName>
        <ecNumber evidence="10">2.4.1.-</ecNumber>
    </recommendedName>
</protein>
<evidence type="ECO:0000256" key="9">
    <source>
        <dbReference type="ARBA" id="ARBA00023136"/>
    </source>
</evidence>
<evidence type="ECO:0000256" key="5">
    <source>
        <dbReference type="ARBA" id="ARBA00022692"/>
    </source>
</evidence>
<proteinExistence type="inferred from homology"/>
<keyword evidence="8 10" id="KW-0333">Golgi apparatus</keyword>
<reference evidence="12" key="1">
    <citation type="submission" date="2015-02" db="EMBL/GenBank/DDBJ databases">
        <title>Genome sequencing for Strongylocentrotus purpuratus.</title>
        <authorList>
            <person name="Murali S."/>
            <person name="Liu Y."/>
            <person name="Vee V."/>
            <person name="English A."/>
            <person name="Wang M."/>
            <person name="Skinner E."/>
            <person name="Han Y."/>
            <person name="Muzny D.M."/>
            <person name="Worley K.C."/>
            <person name="Gibbs R.A."/>
        </authorList>
    </citation>
    <scope>NUCLEOTIDE SEQUENCE</scope>
</reference>
<dbReference type="RefSeq" id="XP_003728877.2">
    <property type="nucleotide sequence ID" value="XM_003728829.3"/>
</dbReference>
<dbReference type="Pfam" id="PF01762">
    <property type="entry name" value="Galactosyl_T"/>
    <property type="match status" value="1"/>
</dbReference>
<dbReference type="Gene3D" id="3.90.550.50">
    <property type="match status" value="1"/>
</dbReference>
<dbReference type="KEGG" id="spu:100892014"/>
<dbReference type="PANTHER" id="PTHR11214">
    <property type="entry name" value="BETA-1,3-N-ACETYLGLUCOSAMINYLTRANSFERASE"/>
    <property type="match status" value="1"/>
</dbReference>
<keyword evidence="7 10" id="KW-1133">Transmembrane helix</keyword>
<organism evidence="11 12">
    <name type="scientific">Strongylocentrotus purpuratus</name>
    <name type="common">Purple sea urchin</name>
    <dbReference type="NCBI Taxonomy" id="7668"/>
    <lineage>
        <taxon>Eukaryota</taxon>
        <taxon>Metazoa</taxon>
        <taxon>Echinodermata</taxon>
        <taxon>Eleutherozoa</taxon>
        <taxon>Echinozoa</taxon>
        <taxon>Echinoidea</taxon>
        <taxon>Euechinoidea</taxon>
        <taxon>Echinacea</taxon>
        <taxon>Camarodonta</taxon>
        <taxon>Echinidea</taxon>
        <taxon>Strongylocentrotidae</taxon>
        <taxon>Strongylocentrotus</taxon>
    </lineage>
</organism>
<keyword evidence="5 10" id="KW-0812">Transmembrane</keyword>
<dbReference type="GO" id="GO:0016758">
    <property type="term" value="F:hexosyltransferase activity"/>
    <property type="evidence" value="ECO:0007669"/>
    <property type="project" value="InterPro"/>
</dbReference>
<evidence type="ECO:0000256" key="8">
    <source>
        <dbReference type="ARBA" id="ARBA00023034"/>
    </source>
</evidence>
<evidence type="ECO:0000256" key="3">
    <source>
        <dbReference type="ARBA" id="ARBA00022676"/>
    </source>
</evidence>
<evidence type="ECO:0000256" key="7">
    <source>
        <dbReference type="ARBA" id="ARBA00022989"/>
    </source>
</evidence>
<comment type="similarity">
    <text evidence="2 10">Belongs to the glycosyltransferase 31 family.</text>
</comment>
<evidence type="ECO:0000256" key="4">
    <source>
        <dbReference type="ARBA" id="ARBA00022679"/>
    </source>
</evidence>
<comment type="subcellular location">
    <subcellularLocation>
        <location evidence="1 10">Golgi apparatus membrane</location>
        <topology evidence="1 10">Single-pass type II membrane protein</topology>
    </subcellularLocation>
</comment>
<dbReference type="FunFam" id="3.90.550.50:FF:000040">
    <property type="entry name" value="Hexosyltransferase"/>
    <property type="match status" value="1"/>
</dbReference>
<dbReference type="OMA" id="RENSRDY"/>
<dbReference type="PANTHER" id="PTHR11214:SF364">
    <property type="entry name" value="HEXOSYLTRANSFERASE"/>
    <property type="match status" value="1"/>
</dbReference>
<keyword evidence="9 10" id="KW-0472">Membrane</keyword>
<keyword evidence="12" id="KW-1185">Reference proteome</keyword>
<dbReference type="GeneID" id="100892014"/>
<evidence type="ECO:0000256" key="10">
    <source>
        <dbReference type="RuleBase" id="RU363063"/>
    </source>
</evidence>
<dbReference type="EnsemblMetazoa" id="XM_003728829">
    <property type="protein sequence ID" value="XP_003728877"/>
    <property type="gene ID" value="LOC100892014"/>
</dbReference>
<evidence type="ECO:0000256" key="2">
    <source>
        <dbReference type="ARBA" id="ARBA00008661"/>
    </source>
</evidence>
<keyword evidence="3 10" id="KW-0328">Glycosyltransferase</keyword>
<evidence type="ECO:0000256" key="1">
    <source>
        <dbReference type="ARBA" id="ARBA00004323"/>
    </source>
</evidence>
<dbReference type="InParanoid" id="A0A7M7GI78"/>
<dbReference type="EC" id="2.4.1.-" evidence="10"/>